<evidence type="ECO:0000313" key="3">
    <source>
        <dbReference type="Proteomes" id="UP001155059"/>
    </source>
</evidence>
<proteinExistence type="predicted"/>
<dbReference type="Pfam" id="PF18138">
    <property type="entry name" value="bacHORMA_1"/>
    <property type="match status" value="1"/>
</dbReference>
<organism evidence="2 3">
    <name type="scientific">Pseudomonas morbosilactucae</name>
    <dbReference type="NCBI Taxonomy" id="2938197"/>
    <lineage>
        <taxon>Bacteria</taxon>
        <taxon>Pseudomonadati</taxon>
        <taxon>Pseudomonadota</taxon>
        <taxon>Gammaproteobacteria</taxon>
        <taxon>Pseudomonadales</taxon>
        <taxon>Pseudomonadaceae</taxon>
        <taxon>Pseudomonas</taxon>
    </lineage>
</organism>
<dbReference type="AlphaFoldDB" id="A0A9X1Z1Q3"/>
<comment type="caution">
    <text evidence="2">The sequence shown here is derived from an EMBL/GenBank/DDBJ whole genome shotgun (WGS) entry which is preliminary data.</text>
</comment>
<reference evidence="2 3" key="2">
    <citation type="journal article" date="2023" name="Plant Pathol.">
        <title>Dismantling and reorganizing Pseudomonas marginalis sensu#lato.</title>
        <authorList>
            <person name="Sawada H."/>
            <person name="Fujikawa T."/>
            <person name="Satou M."/>
        </authorList>
    </citation>
    <scope>NUCLEOTIDE SEQUENCE [LARGE SCALE GENOMIC DNA]</scope>
    <source>
        <strain evidence="2 3">MAFF 302030</strain>
    </source>
</reference>
<protein>
    <recommendedName>
        <fullName evidence="1">Bacterial HORMA domain-containing protein</fullName>
    </recommendedName>
</protein>
<sequence length="171" mass="18752">MSSYSLTVAESQTFTVTHARHMAAKVATDLRRMQRFYGKPSDVLIEQYEAELIVLLKAGYLGEVTYGFKRGDDWIEPTLRYTAGDLIGSGSDDDPGRVRQGRDVSGASFYSFLTYSSKYHNASSADTESALKDLPFARGSASEPGISGYLDNDKTYSAGGRALNRASVRSY</sequence>
<feature type="domain" description="Bacterial HORMA" evidence="1">
    <location>
        <begin position="4"/>
        <end position="169"/>
    </location>
</feature>
<dbReference type="InterPro" id="IPR041162">
    <property type="entry name" value="Bact_HORMA_1"/>
</dbReference>
<evidence type="ECO:0000259" key="1">
    <source>
        <dbReference type="Pfam" id="PF18138"/>
    </source>
</evidence>
<gene>
    <name evidence="2" type="ORF">M1B34_31180</name>
</gene>
<evidence type="ECO:0000313" key="2">
    <source>
        <dbReference type="EMBL" id="MCK9802006.1"/>
    </source>
</evidence>
<reference evidence="2 3" key="1">
    <citation type="journal article" date="2022" name="Int. J. Syst. Evol. Microbiol.">
        <title>Pseudomonas aegrilactucae sp. nov. and Pseudomonas morbosilactucae sp. nov., pathogens causing bacterial rot of lettuce in Japan.</title>
        <authorList>
            <person name="Sawada H."/>
            <person name="Fujikawa T."/>
            <person name="Satou M."/>
        </authorList>
    </citation>
    <scope>NUCLEOTIDE SEQUENCE [LARGE SCALE GENOMIC DNA]</scope>
    <source>
        <strain evidence="2 3">MAFF 302030</strain>
    </source>
</reference>
<dbReference type="EMBL" id="JALQCW010000103">
    <property type="protein sequence ID" value="MCK9802006.1"/>
    <property type="molecule type" value="Genomic_DNA"/>
</dbReference>
<dbReference type="RefSeq" id="WP_268267133.1">
    <property type="nucleotide sequence ID" value="NZ_JALQCW010000103.1"/>
</dbReference>
<accession>A0A9X1Z1Q3</accession>
<dbReference type="Proteomes" id="UP001155059">
    <property type="component" value="Unassembled WGS sequence"/>
</dbReference>
<name>A0A9X1Z1Q3_9PSED</name>